<accession>A0AAN1WLI7</accession>
<proteinExistence type="predicted"/>
<dbReference type="AlphaFoldDB" id="A0AAN1WLI7"/>
<dbReference type="RefSeq" id="WP_236985120.1">
    <property type="nucleotide sequence ID" value="NZ_AP023086.1"/>
</dbReference>
<sequence>MRNINTFAALKTAIAIGDVQSVKDLLLNESIVELEKSYLIDLAELNGNADIIALLKAIPVEK</sequence>
<reference evidence="1 2" key="1">
    <citation type="journal article" date="2022" name="IScience">
        <title>An ultrasensitive nanofiber-based assay for enzymatic hydrolysis and deep-sea microbial degradation of cellulose.</title>
        <authorList>
            <person name="Tsudome M."/>
            <person name="Tachioka M."/>
            <person name="Miyazaki M."/>
            <person name="Uchimura K."/>
            <person name="Tsuda M."/>
            <person name="Takaki Y."/>
            <person name="Deguchi S."/>
        </authorList>
    </citation>
    <scope>NUCLEOTIDE SEQUENCE [LARGE SCALE GENOMIC DNA]</scope>
    <source>
        <strain evidence="1 2">GE09</strain>
    </source>
</reference>
<name>A0AAN1WLI7_9GAMM</name>
<gene>
    <name evidence="1" type="ORF">MARGE09_P4023</name>
</gene>
<evidence type="ECO:0000313" key="2">
    <source>
        <dbReference type="Proteomes" id="UP001320119"/>
    </source>
</evidence>
<dbReference type="EMBL" id="AP023086">
    <property type="protein sequence ID" value="BCD99821.1"/>
    <property type="molecule type" value="Genomic_DNA"/>
</dbReference>
<keyword evidence="2" id="KW-1185">Reference proteome</keyword>
<dbReference type="KEGG" id="marq:MARGE09_P4023"/>
<organism evidence="1 2">
    <name type="scientific">Marinagarivorans cellulosilyticus</name>
    <dbReference type="NCBI Taxonomy" id="2721545"/>
    <lineage>
        <taxon>Bacteria</taxon>
        <taxon>Pseudomonadati</taxon>
        <taxon>Pseudomonadota</taxon>
        <taxon>Gammaproteobacteria</taxon>
        <taxon>Cellvibrionales</taxon>
        <taxon>Cellvibrionaceae</taxon>
        <taxon>Marinagarivorans</taxon>
    </lineage>
</organism>
<dbReference type="Proteomes" id="UP001320119">
    <property type="component" value="Chromosome"/>
</dbReference>
<protein>
    <submittedName>
        <fullName evidence="1">Uncharacterized protein</fullName>
    </submittedName>
</protein>
<evidence type="ECO:0000313" key="1">
    <source>
        <dbReference type="EMBL" id="BCD99821.1"/>
    </source>
</evidence>